<dbReference type="InterPro" id="IPR049883">
    <property type="entry name" value="NOTCH1_EGF-like"/>
</dbReference>
<dbReference type="CDD" id="cd00054">
    <property type="entry name" value="EGF_CA"/>
    <property type="match status" value="2"/>
</dbReference>
<dbReference type="PROSITE" id="PS00010">
    <property type="entry name" value="ASX_HYDROXYL"/>
    <property type="match status" value="2"/>
</dbReference>
<evidence type="ECO:0000256" key="3">
    <source>
        <dbReference type="ARBA" id="ARBA00022737"/>
    </source>
</evidence>
<name>A0AAD9K481_RIDPI</name>
<dbReference type="InterPro" id="IPR000742">
    <property type="entry name" value="EGF"/>
</dbReference>
<dbReference type="SUPFAM" id="SSF57184">
    <property type="entry name" value="Growth factor receptor domain"/>
    <property type="match status" value="1"/>
</dbReference>
<evidence type="ECO:0000256" key="1">
    <source>
        <dbReference type="ARBA" id="ARBA00022536"/>
    </source>
</evidence>
<dbReference type="SMART" id="SM00179">
    <property type="entry name" value="EGF_CA"/>
    <property type="match status" value="2"/>
</dbReference>
<keyword evidence="4" id="KW-1015">Disulfide bond</keyword>
<dbReference type="EMBL" id="JAODUO010001449">
    <property type="protein sequence ID" value="KAK2163650.1"/>
    <property type="molecule type" value="Genomic_DNA"/>
</dbReference>
<dbReference type="SMART" id="SM00181">
    <property type="entry name" value="EGF"/>
    <property type="match status" value="3"/>
</dbReference>
<dbReference type="AlphaFoldDB" id="A0AAD9K481"/>
<keyword evidence="3" id="KW-0677">Repeat</keyword>
<dbReference type="Gene3D" id="2.10.25.10">
    <property type="entry name" value="Laminin"/>
    <property type="match status" value="3"/>
</dbReference>
<evidence type="ECO:0000256" key="5">
    <source>
        <dbReference type="PROSITE-ProRule" id="PRU00076"/>
    </source>
</evidence>
<protein>
    <recommendedName>
        <fullName evidence="6">EGF-like domain-containing protein</fullName>
    </recommendedName>
</protein>
<dbReference type="InterPro" id="IPR018097">
    <property type="entry name" value="EGF_Ca-bd_CS"/>
</dbReference>
<reference evidence="7" key="1">
    <citation type="journal article" date="2023" name="Mol. Biol. Evol.">
        <title>Third-Generation Sequencing Reveals the Adaptive Role of the Epigenome in Three Deep-Sea Polychaetes.</title>
        <authorList>
            <person name="Perez M."/>
            <person name="Aroh O."/>
            <person name="Sun Y."/>
            <person name="Lan Y."/>
            <person name="Juniper S.K."/>
            <person name="Young C.R."/>
            <person name="Angers B."/>
            <person name="Qian P.Y."/>
        </authorList>
    </citation>
    <scope>NUCLEOTIDE SEQUENCE</scope>
    <source>
        <strain evidence="7">R07B-5</strain>
    </source>
</reference>
<dbReference type="PANTHER" id="PTHR24039:SF52">
    <property type="entry name" value="EGF-LIKE DOMAIN-CONTAINING PROTEIN"/>
    <property type="match status" value="1"/>
</dbReference>
<dbReference type="FunFam" id="2.10.25.10:FF:000038">
    <property type="entry name" value="Fibrillin 2"/>
    <property type="match status" value="2"/>
</dbReference>
<proteinExistence type="predicted"/>
<feature type="domain" description="EGF-like" evidence="6">
    <location>
        <begin position="6"/>
        <end position="53"/>
    </location>
</feature>
<dbReference type="Proteomes" id="UP001209878">
    <property type="component" value="Unassembled WGS sequence"/>
</dbReference>
<dbReference type="PROSITE" id="PS50026">
    <property type="entry name" value="EGF_3"/>
    <property type="match status" value="3"/>
</dbReference>
<dbReference type="PROSITE" id="PS01187">
    <property type="entry name" value="EGF_CA"/>
    <property type="match status" value="2"/>
</dbReference>
<keyword evidence="1 5" id="KW-0245">EGF-like domain</keyword>
<evidence type="ECO:0000256" key="4">
    <source>
        <dbReference type="ARBA" id="ARBA00023157"/>
    </source>
</evidence>
<gene>
    <name evidence="7" type="ORF">NP493_1450g01013</name>
</gene>
<evidence type="ECO:0000313" key="8">
    <source>
        <dbReference type="Proteomes" id="UP001209878"/>
    </source>
</evidence>
<evidence type="ECO:0000256" key="2">
    <source>
        <dbReference type="ARBA" id="ARBA00022729"/>
    </source>
</evidence>
<evidence type="ECO:0000313" key="7">
    <source>
        <dbReference type="EMBL" id="KAK2163650.1"/>
    </source>
</evidence>
<dbReference type="Pfam" id="PF12947">
    <property type="entry name" value="EGF_3"/>
    <property type="match status" value="1"/>
</dbReference>
<dbReference type="GO" id="GO:0005509">
    <property type="term" value="F:calcium ion binding"/>
    <property type="evidence" value="ECO:0007669"/>
    <property type="project" value="InterPro"/>
</dbReference>
<feature type="domain" description="EGF-like" evidence="6">
    <location>
        <begin position="54"/>
        <end position="100"/>
    </location>
</feature>
<dbReference type="PANTHER" id="PTHR24039">
    <property type="entry name" value="FIBRILLIN-RELATED"/>
    <property type="match status" value="1"/>
</dbReference>
<organism evidence="7 8">
    <name type="scientific">Ridgeia piscesae</name>
    <name type="common">Tubeworm</name>
    <dbReference type="NCBI Taxonomy" id="27915"/>
    <lineage>
        <taxon>Eukaryota</taxon>
        <taxon>Metazoa</taxon>
        <taxon>Spiralia</taxon>
        <taxon>Lophotrochozoa</taxon>
        <taxon>Annelida</taxon>
        <taxon>Polychaeta</taxon>
        <taxon>Sedentaria</taxon>
        <taxon>Canalipalpata</taxon>
        <taxon>Sabellida</taxon>
        <taxon>Siboglinidae</taxon>
        <taxon>Ridgeia</taxon>
    </lineage>
</organism>
<accession>A0AAD9K481</accession>
<comment type="caution">
    <text evidence="5">Lacks conserved residue(s) required for the propagation of feature annotation.</text>
</comment>
<keyword evidence="2" id="KW-0732">Signal</keyword>
<dbReference type="Pfam" id="PF07645">
    <property type="entry name" value="EGF_CA"/>
    <property type="match status" value="1"/>
</dbReference>
<sequence>MCLLLAIDWCANDPCQKDMGGQCFLRDGGRTFKCECKAGFKKITNGDSFMRCQDVDECTETDENEKPLHSCHLLATCTNTIGSFTCACPDGFVGDGFDCQDYDDCLMGIFECTVDSSCVNLAGSYTCHCNDGYEEHIDGKHKTCVERRLLAYGEETGDTEVTSTSDITGEKVSALVKVPHGLPVAGQQVLEYLYVSGINFHL</sequence>
<evidence type="ECO:0000259" key="6">
    <source>
        <dbReference type="PROSITE" id="PS50026"/>
    </source>
</evidence>
<dbReference type="PROSITE" id="PS01186">
    <property type="entry name" value="EGF_2"/>
    <property type="match status" value="1"/>
</dbReference>
<feature type="domain" description="EGF-like" evidence="6">
    <location>
        <begin position="101"/>
        <end position="145"/>
    </location>
</feature>
<dbReference type="InterPro" id="IPR009030">
    <property type="entry name" value="Growth_fac_rcpt_cys_sf"/>
</dbReference>
<dbReference type="InterPro" id="IPR024731">
    <property type="entry name" value="NELL2-like_EGF"/>
</dbReference>
<comment type="caution">
    <text evidence="7">The sequence shown here is derived from an EMBL/GenBank/DDBJ whole genome shotgun (WGS) entry which is preliminary data.</text>
</comment>
<dbReference type="InterPro" id="IPR000152">
    <property type="entry name" value="EGF-type_Asp/Asn_hydroxyl_site"/>
</dbReference>
<keyword evidence="8" id="KW-1185">Reference proteome</keyword>
<dbReference type="InterPro" id="IPR001881">
    <property type="entry name" value="EGF-like_Ca-bd_dom"/>
</dbReference>